<dbReference type="FunFam" id="3.30.860.10:FF:000002">
    <property type="entry name" value="40S ribosomal protein S15"/>
    <property type="match status" value="1"/>
</dbReference>
<dbReference type="GO" id="GO:0003735">
    <property type="term" value="F:structural constituent of ribosome"/>
    <property type="evidence" value="ECO:0007669"/>
    <property type="project" value="InterPro"/>
</dbReference>
<accession>A0A078A4C6</accession>
<dbReference type="GO" id="GO:0006412">
    <property type="term" value="P:translation"/>
    <property type="evidence" value="ECO:0007669"/>
    <property type="project" value="InterPro"/>
</dbReference>
<dbReference type="InterPro" id="IPR005713">
    <property type="entry name" value="Ribosomal_uS19_euk/arc"/>
</dbReference>
<keyword evidence="3 4" id="KW-0687">Ribonucleoprotein</keyword>
<dbReference type="Proteomes" id="UP000039865">
    <property type="component" value="Unassembled WGS sequence"/>
</dbReference>
<dbReference type="FunCoup" id="A0A078A4C6">
    <property type="interactions" value="314"/>
</dbReference>
<dbReference type="InParanoid" id="A0A078A4C6"/>
<evidence type="ECO:0000256" key="5">
    <source>
        <dbReference type="SAM" id="MobiDB-lite"/>
    </source>
</evidence>
<dbReference type="PIRSF" id="PIRSF002144">
    <property type="entry name" value="Ribosomal_S19"/>
    <property type="match status" value="1"/>
</dbReference>
<evidence type="ECO:0000256" key="3">
    <source>
        <dbReference type="ARBA" id="ARBA00023274"/>
    </source>
</evidence>
<dbReference type="PANTHER" id="PTHR11880:SF2">
    <property type="entry name" value="SMALL RIBOSOMAL SUBUNIT PROTEIN US19"/>
    <property type="match status" value="1"/>
</dbReference>
<dbReference type="OrthoDB" id="295284at2759"/>
<dbReference type="PROSITE" id="PS00323">
    <property type="entry name" value="RIBOSOMAL_S19"/>
    <property type="match status" value="1"/>
</dbReference>
<reference evidence="6 7" key="1">
    <citation type="submission" date="2014-06" db="EMBL/GenBank/DDBJ databases">
        <authorList>
            <person name="Swart Estienne"/>
        </authorList>
    </citation>
    <scope>NUCLEOTIDE SEQUENCE [LARGE SCALE GENOMIC DNA]</scope>
    <source>
        <strain evidence="6 7">130c</strain>
    </source>
</reference>
<dbReference type="PRINTS" id="PR00975">
    <property type="entry name" value="RIBOSOMALS19"/>
</dbReference>
<dbReference type="Gene3D" id="3.30.860.10">
    <property type="entry name" value="30s Ribosomal Protein S19, Chain A"/>
    <property type="match status" value="1"/>
</dbReference>
<keyword evidence="7" id="KW-1185">Reference proteome</keyword>
<comment type="similarity">
    <text evidence="1 4">Belongs to the universal ribosomal protein uS19 family.</text>
</comment>
<dbReference type="InterPro" id="IPR002222">
    <property type="entry name" value="Ribosomal_uS19"/>
</dbReference>
<proteinExistence type="inferred from homology"/>
<evidence type="ECO:0000256" key="2">
    <source>
        <dbReference type="ARBA" id="ARBA00022980"/>
    </source>
</evidence>
<name>A0A078A4C6_STYLE</name>
<dbReference type="OMA" id="KTHCRDM"/>
<gene>
    <name evidence="6" type="primary">Contig14084.g15016</name>
    <name evidence="6" type="ORF">STYLEM_4610</name>
</gene>
<organism evidence="6 7">
    <name type="scientific">Stylonychia lemnae</name>
    <name type="common">Ciliate</name>
    <dbReference type="NCBI Taxonomy" id="5949"/>
    <lineage>
        <taxon>Eukaryota</taxon>
        <taxon>Sar</taxon>
        <taxon>Alveolata</taxon>
        <taxon>Ciliophora</taxon>
        <taxon>Intramacronucleata</taxon>
        <taxon>Spirotrichea</taxon>
        <taxon>Stichotrichia</taxon>
        <taxon>Sporadotrichida</taxon>
        <taxon>Oxytrichidae</taxon>
        <taxon>Stylonychinae</taxon>
        <taxon>Stylonychia</taxon>
    </lineage>
</organism>
<sequence>MASKGGEQIDTSAQNQQKKKAFKKSTYRGIELEKLLELSMDQLVKLFRARQRRRFAHGIHQRYDRLLKKLKKAKKETPYGEKPKAVKTHLRNCIVVPEMVGSIVDVYSGKYWNSVEVRPDMVGHYLGEFSLTYKTVKHGKVGVGATRSSKFTSLK</sequence>
<protein>
    <submittedName>
        <fullName evidence="6">40s ribosomal protein s15-like</fullName>
    </submittedName>
</protein>
<dbReference type="GO" id="GO:0003723">
    <property type="term" value="F:RNA binding"/>
    <property type="evidence" value="ECO:0007669"/>
    <property type="project" value="InterPro"/>
</dbReference>
<dbReference type="InterPro" id="IPR023575">
    <property type="entry name" value="Ribosomal_uS19_SF"/>
</dbReference>
<dbReference type="NCBIfam" id="NF003121">
    <property type="entry name" value="PRK04038.1"/>
    <property type="match status" value="1"/>
</dbReference>
<evidence type="ECO:0000256" key="1">
    <source>
        <dbReference type="ARBA" id="ARBA00007345"/>
    </source>
</evidence>
<dbReference type="GO" id="GO:0000028">
    <property type="term" value="P:ribosomal small subunit assembly"/>
    <property type="evidence" value="ECO:0007669"/>
    <property type="project" value="TreeGrafter"/>
</dbReference>
<feature type="region of interest" description="Disordered" evidence="5">
    <location>
        <begin position="1"/>
        <end position="20"/>
    </location>
</feature>
<evidence type="ECO:0000256" key="4">
    <source>
        <dbReference type="RuleBase" id="RU003485"/>
    </source>
</evidence>
<evidence type="ECO:0000313" key="6">
    <source>
        <dbReference type="EMBL" id="CDW75619.1"/>
    </source>
</evidence>
<dbReference type="HAMAP" id="MF_00531">
    <property type="entry name" value="Ribosomal_uS19"/>
    <property type="match status" value="1"/>
</dbReference>
<dbReference type="Pfam" id="PF00203">
    <property type="entry name" value="Ribosomal_S19"/>
    <property type="match status" value="1"/>
</dbReference>
<dbReference type="PANTHER" id="PTHR11880">
    <property type="entry name" value="RIBOSOMAL PROTEIN S19P FAMILY MEMBER"/>
    <property type="match status" value="1"/>
</dbReference>
<dbReference type="AlphaFoldDB" id="A0A078A4C6"/>
<evidence type="ECO:0000313" key="7">
    <source>
        <dbReference type="Proteomes" id="UP000039865"/>
    </source>
</evidence>
<keyword evidence="2 4" id="KW-0689">Ribosomal protein</keyword>
<dbReference type="GO" id="GO:0022627">
    <property type="term" value="C:cytosolic small ribosomal subunit"/>
    <property type="evidence" value="ECO:0007669"/>
    <property type="project" value="TreeGrafter"/>
</dbReference>
<dbReference type="SUPFAM" id="SSF54570">
    <property type="entry name" value="Ribosomal protein S19"/>
    <property type="match status" value="1"/>
</dbReference>
<dbReference type="NCBIfam" id="TIGR01025">
    <property type="entry name" value="uS19_arch"/>
    <property type="match status" value="1"/>
</dbReference>
<dbReference type="InterPro" id="IPR020934">
    <property type="entry name" value="Ribosomal_uS19_CS"/>
</dbReference>
<dbReference type="EMBL" id="CCKQ01004458">
    <property type="protein sequence ID" value="CDW75619.1"/>
    <property type="molecule type" value="Genomic_DNA"/>
</dbReference>